<dbReference type="Pfam" id="PF12727">
    <property type="entry name" value="PBP_like"/>
    <property type="match status" value="1"/>
</dbReference>
<dbReference type="RefSeq" id="WP_022521365.1">
    <property type="nucleotide sequence ID" value="NZ_CP054580.1"/>
</dbReference>
<dbReference type="SUPFAM" id="SSF53850">
    <property type="entry name" value="Periplasmic binding protein-like II"/>
    <property type="match status" value="1"/>
</dbReference>
<accession>A0AAP9NPS7</accession>
<organism evidence="3 4">
    <name type="scientific">Vreelandella titanicae</name>
    <dbReference type="NCBI Taxonomy" id="664683"/>
    <lineage>
        <taxon>Bacteria</taxon>
        <taxon>Pseudomonadati</taxon>
        <taxon>Pseudomonadota</taxon>
        <taxon>Gammaproteobacteria</taxon>
        <taxon>Oceanospirillales</taxon>
        <taxon>Halomonadaceae</taxon>
        <taxon>Vreelandella</taxon>
    </lineage>
</organism>
<dbReference type="PANTHER" id="PTHR38431:SF1">
    <property type="entry name" value="BLL2305 PROTEIN"/>
    <property type="match status" value="1"/>
</dbReference>
<dbReference type="InterPro" id="IPR036390">
    <property type="entry name" value="WH_DNA-bd_sf"/>
</dbReference>
<evidence type="ECO:0000259" key="2">
    <source>
        <dbReference type="Pfam" id="PF12727"/>
    </source>
</evidence>
<dbReference type="EMBL" id="CP054580">
    <property type="protein sequence ID" value="QKS25869.1"/>
    <property type="molecule type" value="Genomic_DNA"/>
</dbReference>
<keyword evidence="4" id="KW-1185">Reference proteome</keyword>
<dbReference type="InterPro" id="IPR024370">
    <property type="entry name" value="PBP_domain"/>
</dbReference>
<dbReference type="Proteomes" id="UP000509761">
    <property type="component" value="Chromosome"/>
</dbReference>
<feature type="domain" description="PBP" evidence="2">
    <location>
        <begin position="134"/>
        <end position="322"/>
    </location>
</feature>
<dbReference type="Pfam" id="PF00126">
    <property type="entry name" value="HTH_1"/>
    <property type="match status" value="1"/>
</dbReference>
<dbReference type="AlphaFoldDB" id="A0AAP9NPS7"/>
<evidence type="ECO:0000313" key="4">
    <source>
        <dbReference type="Proteomes" id="UP000509761"/>
    </source>
</evidence>
<protein>
    <submittedName>
        <fullName evidence="3">Uncharacterized protein</fullName>
    </submittedName>
</protein>
<evidence type="ECO:0000259" key="1">
    <source>
        <dbReference type="Pfam" id="PF00126"/>
    </source>
</evidence>
<dbReference type="SUPFAM" id="SSF46785">
    <property type="entry name" value="Winged helix' DNA-binding domain"/>
    <property type="match status" value="1"/>
</dbReference>
<evidence type="ECO:0000313" key="3">
    <source>
        <dbReference type="EMBL" id="QKS25869.1"/>
    </source>
</evidence>
<dbReference type="GO" id="GO:0003700">
    <property type="term" value="F:DNA-binding transcription factor activity"/>
    <property type="evidence" value="ECO:0007669"/>
    <property type="project" value="InterPro"/>
</dbReference>
<proteinExistence type="predicted"/>
<name>A0AAP9NPS7_9GAMM</name>
<reference evidence="3 4" key="1">
    <citation type="submission" date="2019-12" db="EMBL/GenBank/DDBJ databases">
        <title>Genome sequencing and assembly of endphytes of Porphyra tenera.</title>
        <authorList>
            <person name="Park J.M."/>
            <person name="Shin R."/>
            <person name="Jo S.H."/>
        </authorList>
    </citation>
    <scope>NUCLEOTIDE SEQUENCE [LARGE SCALE GENOMIC DNA]</scope>
    <source>
        <strain evidence="3 4">GPM3</strain>
    </source>
</reference>
<sequence>MKRIKVTPTWCFSDEEGHRLDTNLLRLLGAVHRHGKLTHAAEEAGISYRHAWNLLRQGGEFFGVSLVAMARGRGAQLSPLGEKLLWAEQRATARLSPQLDSLSSELNLAIQQHQEGVHPVLRLHASHGFAIELLPQHLGELQLDLQYCSPLEALAALNRNSCDLAGCHLPRGAVGESMRRKYRRLLKPRYHRLVGFIARQQGLMVAPGNPLGIDGVAALADRSATFINRQASSGTRELLDGLLAEAGIAAAKVNGYEIEEYTHSAVAAYVAAGMADAGFGVEAAAQRFGLEFVPLATEDYLLACHHRSLKEPKFDEFLQVLRGASFQEAVQGLPGYSPSQCGNVIQVEEIFSPTP</sequence>
<dbReference type="InterPro" id="IPR000847">
    <property type="entry name" value="LysR_HTH_N"/>
</dbReference>
<dbReference type="InterPro" id="IPR036388">
    <property type="entry name" value="WH-like_DNA-bd_sf"/>
</dbReference>
<dbReference type="PANTHER" id="PTHR38431">
    <property type="entry name" value="BLL2305 PROTEIN"/>
    <property type="match status" value="1"/>
</dbReference>
<dbReference type="Gene3D" id="1.10.10.10">
    <property type="entry name" value="Winged helix-like DNA-binding domain superfamily/Winged helix DNA-binding domain"/>
    <property type="match status" value="1"/>
</dbReference>
<feature type="domain" description="HTH lysR-type" evidence="1">
    <location>
        <begin position="23"/>
        <end position="82"/>
    </location>
</feature>
<gene>
    <name evidence="3" type="ORF">FX987_03666</name>
</gene>